<protein>
    <submittedName>
        <fullName evidence="1">Uncharacterized protein</fullName>
    </submittedName>
</protein>
<feature type="non-terminal residue" evidence="1">
    <location>
        <position position="25"/>
    </location>
</feature>
<sequence>MTTQTSNPWHSLDCWFPELEDEVWT</sequence>
<reference evidence="1" key="1">
    <citation type="submission" date="2018-05" db="EMBL/GenBank/DDBJ databases">
        <authorList>
            <person name="Lanie J.A."/>
            <person name="Ng W.-L."/>
            <person name="Kazmierczak K.M."/>
            <person name="Andrzejewski T.M."/>
            <person name="Davidsen T.M."/>
            <person name="Wayne K.J."/>
            <person name="Tettelin H."/>
            <person name="Glass J.I."/>
            <person name="Rusch D."/>
            <person name="Podicherti R."/>
            <person name="Tsui H.-C.T."/>
            <person name="Winkler M.E."/>
        </authorList>
    </citation>
    <scope>NUCLEOTIDE SEQUENCE</scope>
</reference>
<accession>A0A382VPS7</accession>
<name>A0A382VPS7_9ZZZZ</name>
<gene>
    <name evidence="1" type="ORF">METZ01_LOCUS400869</name>
</gene>
<organism evidence="1">
    <name type="scientific">marine metagenome</name>
    <dbReference type="NCBI Taxonomy" id="408172"/>
    <lineage>
        <taxon>unclassified sequences</taxon>
        <taxon>metagenomes</taxon>
        <taxon>ecological metagenomes</taxon>
    </lineage>
</organism>
<dbReference type="EMBL" id="UINC01153343">
    <property type="protein sequence ID" value="SVD48015.1"/>
    <property type="molecule type" value="Genomic_DNA"/>
</dbReference>
<dbReference type="AlphaFoldDB" id="A0A382VPS7"/>
<proteinExistence type="predicted"/>
<evidence type="ECO:0000313" key="1">
    <source>
        <dbReference type="EMBL" id="SVD48015.1"/>
    </source>
</evidence>